<dbReference type="SMART" id="SM00347">
    <property type="entry name" value="HTH_MARR"/>
    <property type="match status" value="1"/>
</dbReference>
<keyword evidence="7" id="KW-1185">Reference proteome</keyword>
<evidence type="ECO:0000313" key="7">
    <source>
        <dbReference type="Proteomes" id="UP000195141"/>
    </source>
</evidence>
<keyword evidence="1" id="KW-0805">Transcription regulation</keyword>
<evidence type="ECO:0000256" key="1">
    <source>
        <dbReference type="ARBA" id="ARBA00023015"/>
    </source>
</evidence>
<keyword evidence="2" id="KW-0238">DNA-binding</keyword>
<reference evidence="6" key="3">
    <citation type="submission" date="2024-03" db="EMBL/GenBank/DDBJ databases">
        <title>The Genome Sequence of Enterococcus sp. DIV0242b.</title>
        <authorList>
            <consortium name="The Broad Institute Genomics Platform"/>
            <consortium name="The Broad Institute Microbial Omics Core"/>
            <consortium name="The Broad Institute Genomic Center for Infectious Diseases"/>
            <person name="Earl A."/>
            <person name="Manson A."/>
            <person name="Gilmore M."/>
            <person name="Schwartman J."/>
            <person name="Shea T."/>
            <person name="Abouelleil A."/>
            <person name="Cao P."/>
            <person name="Chapman S."/>
            <person name="Cusick C."/>
            <person name="Young S."/>
            <person name="Neafsey D."/>
            <person name="Nusbaum C."/>
            <person name="Birren B."/>
        </authorList>
    </citation>
    <scope>NUCLEOTIDE SEQUENCE</scope>
    <source>
        <strain evidence="6">9E7_DIV0242</strain>
    </source>
</reference>
<dbReference type="EMBL" id="CP147247">
    <property type="protein sequence ID" value="WYJ91704.1"/>
    <property type="molecule type" value="Genomic_DNA"/>
</dbReference>
<dbReference type="SUPFAM" id="SSF46785">
    <property type="entry name" value="Winged helix' DNA-binding domain"/>
    <property type="match status" value="1"/>
</dbReference>
<gene>
    <name evidence="6" type="ORF">A5888_003472</name>
    <name evidence="5" type="ORF">A5888_003766</name>
</gene>
<dbReference type="PANTHER" id="PTHR42756">
    <property type="entry name" value="TRANSCRIPTIONAL REGULATOR, MARR"/>
    <property type="match status" value="1"/>
</dbReference>
<dbReference type="Proteomes" id="UP000195141">
    <property type="component" value="Chromosome"/>
</dbReference>
<keyword evidence="3" id="KW-0804">Transcription</keyword>
<sequence>MSRKTALRIKMLSNELNRKVAELLKEEGEPSSAIQMRVLNYIHRKNNGNEPIYQKDLEQEFDIRRSTATGILQRMEKRGLIERTSCKEDNRLKAIFLTSAGERQVSENISKLEKFDDLLIDGISEKELETFFKLLDKLSENSKKIATNKEGRRDA</sequence>
<feature type="domain" description="HTH marR-type" evidence="4">
    <location>
        <begin position="1"/>
        <end position="140"/>
    </location>
</feature>
<proteinExistence type="predicted"/>
<reference evidence="5" key="1">
    <citation type="submission" date="2017-05" db="EMBL/GenBank/DDBJ databases">
        <title>The Genome Sequence of Enterococcus sp. 9E7_DIV0242.</title>
        <authorList>
            <consortium name="The Broad Institute Genomics Platform"/>
            <consortium name="The Broad Institute Genomic Center for Infectious Diseases"/>
            <person name="Earl A."/>
            <person name="Manson A."/>
            <person name="Schwartman J."/>
            <person name="Gilmore M."/>
            <person name="Abouelleil A."/>
            <person name="Cao P."/>
            <person name="Chapman S."/>
            <person name="Cusick C."/>
            <person name="Shea T."/>
            <person name="Young S."/>
            <person name="Neafsey D."/>
            <person name="Nusbaum C."/>
            <person name="Birren B."/>
        </authorList>
    </citation>
    <scope>NUCLEOTIDE SEQUENCE [LARGE SCALE GENOMIC DNA]</scope>
    <source>
        <strain evidence="5">9E7_DIV0242</strain>
    </source>
</reference>
<dbReference type="Gene3D" id="1.10.10.10">
    <property type="entry name" value="Winged helix-like DNA-binding domain superfamily/Winged helix DNA-binding domain"/>
    <property type="match status" value="1"/>
</dbReference>
<dbReference type="GO" id="GO:0003700">
    <property type="term" value="F:DNA-binding transcription factor activity"/>
    <property type="evidence" value="ECO:0007669"/>
    <property type="project" value="InterPro"/>
</dbReference>
<evidence type="ECO:0000313" key="6">
    <source>
        <dbReference type="EMBL" id="WYJ91704.1"/>
    </source>
</evidence>
<dbReference type="InterPro" id="IPR000835">
    <property type="entry name" value="HTH_MarR-typ"/>
</dbReference>
<dbReference type="EMBL" id="NGMM01000007">
    <property type="protein sequence ID" value="OTP11667.1"/>
    <property type="molecule type" value="Genomic_DNA"/>
</dbReference>
<dbReference type="PRINTS" id="PR00598">
    <property type="entry name" value="HTHMARR"/>
</dbReference>
<dbReference type="OrthoDB" id="384891at2"/>
<dbReference type="AlphaFoldDB" id="A0A242K1X9"/>
<evidence type="ECO:0000313" key="5">
    <source>
        <dbReference type="EMBL" id="OTP11667.1"/>
    </source>
</evidence>
<dbReference type="InterPro" id="IPR036390">
    <property type="entry name" value="WH_DNA-bd_sf"/>
</dbReference>
<organism evidence="5">
    <name type="scientific">Candidatus Enterococcus clewellii</name>
    <dbReference type="NCBI Taxonomy" id="1834193"/>
    <lineage>
        <taxon>Bacteria</taxon>
        <taxon>Bacillati</taxon>
        <taxon>Bacillota</taxon>
        <taxon>Bacilli</taxon>
        <taxon>Lactobacillales</taxon>
        <taxon>Enterococcaceae</taxon>
        <taxon>Enterococcus</taxon>
    </lineage>
</organism>
<dbReference type="GO" id="GO:0003677">
    <property type="term" value="F:DNA binding"/>
    <property type="evidence" value="ECO:0007669"/>
    <property type="project" value="UniProtKB-KW"/>
</dbReference>
<protein>
    <recommendedName>
        <fullName evidence="4">HTH marR-type domain-containing protein</fullName>
    </recommendedName>
</protein>
<dbReference type="PROSITE" id="PS50995">
    <property type="entry name" value="HTH_MARR_2"/>
    <property type="match status" value="1"/>
</dbReference>
<evidence type="ECO:0000259" key="4">
    <source>
        <dbReference type="PROSITE" id="PS50995"/>
    </source>
</evidence>
<dbReference type="PANTHER" id="PTHR42756:SF1">
    <property type="entry name" value="TRANSCRIPTIONAL REPRESSOR OF EMRAB OPERON"/>
    <property type="match status" value="1"/>
</dbReference>
<accession>A0A242K1X9</accession>
<dbReference type="RefSeq" id="WP_086350746.1">
    <property type="nucleotide sequence ID" value="NZ_CP147247.1"/>
</dbReference>
<dbReference type="InterPro" id="IPR036388">
    <property type="entry name" value="WH-like_DNA-bd_sf"/>
</dbReference>
<reference evidence="6" key="2">
    <citation type="submission" date="2017-05" db="EMBL/GenBank/DDBJ databases">
        <authorList>
            <consortium name="The Broad Institute Genomics Platform"/>
            <consortium name="The Broad Institute Genomic Center for Infectious Diseases"/>
            <person name="Earl A."/>
            <person name="Manson A."/>
            <person name="Schwartman J."/>
            <person name="Gilmore M."/>
            <person name="Abouelleil A."/>
            <person name="Cao P."/>
            <person name="Chapman S."/>
            <person name="Cusick C."/>
            <person name="Shea T."/>
            <person name="Young S."/>
            <person name="Neafsey D."/>
            <person name="Nusbaum C."/>
            <person name="Birren B."/>
        </authorList>
    </citation>
    <scope>NUCLEOTIDE SEQUENCE</scope>
    <source>
        <strain evidence="6">9E7_DIV0242</strain>
    </source>
</reference>
<name>A0A242K1X9_9ENTE</name>
<evidence type="ECO:0000256" key="2">
    <source>
        <dbReference type="ARBA" id="ARBA00023125"/>
    </source>
</evidence>
<dbReference type="Pfam" id="PF12802">
    <property type="entry name" value="MarR_2"/>
    <property type="match status" value="1"/>
</dbReference>
<evidence type="ECO:0000256" key="3">
    <source>
        <dbReference type="ARBA" id="ARBA00023163"/>
    </source>
</evidence>